<feature type="region of interest" description="Disordered" evidence="1">
    <location>
        <begin position="1"/>
        <end position="102"/>
    </location>
</feature>
<protein>
    <submittedName>
        <fullName evidence="2">Uncharacterized protein</fullName>
    </submittedName>
</protein>
<sequence length="544" mass="62486">MESSSDNSFAWTDTSTDSVNSTSMATDEINENNSQKSDNKVKKKKEKISRINESIPLKRDMAIKEEACFSSIKQEPDSENDLKKKKKRIKHESYSIQNESQDSASYDETYLNMKVKLEETSVVPSKKHKQKKRRHSSIIDSNSINFNNEVNNEDTHISNQEAEKSIKSKKIKKLKKENASNDQVIDEKTYVTEPDVSLQEQTIRNTEHNYNNNRSIIQNDTLHDGSEEESNGEISAIKCDDSNIHAISFMDKSIEKSKSRTKRLSDRIRFEDDIESNINESSLEEDNTYSEQIKKPLILKKVTKINPNLKQVPHTFNTNVSINQNDEIWVLKCPKEINISDFTNTTLSVHGKCKAKVAGQTYEGSAEEEQSHRLSYLGIDHNKLKIKNISLNGVITLRKRIPKAHFRDDNIIVNNQSNFIPLPETKCRHPLFGSNYKKSLKIPAAISERLNMQANGEVLKTEKRKKKKGNKDEKRVEQVESQELSISEMKSEPGLAVREKKKKKRKLLDDEGPAKKKVKRIKTDPESEEAWESEKAIEQNLFNF</sequence>
<dbReference type="Proteomes" id="UP000814243">
    <property type="component" value="Unassembled WGS sequence"/>
</dbReference>
<dbReference type="InterPro" id="IPR013240">
    <property type="entry name" value="DNA-dir_RNA_pol1_su_RPA34"/>
</dbReference>
<proteinExistence type="predicted"/>
<comment type="caution">
    <text evidence="2">The sequence shown here is derived from an EMBL/GenBank/DDBJ whole genome shotgun (WGS) entry which is preliminary data.</text>
</comment>
<reference evidence="2" key="1">
    <citation type="journal article" date="2021" name="G3 (Bethesda)">
        <title>Genome and transcriptome analysis of the beet armyworm Spodoptera exigua reveals targets for pest control. .</title>
        <authorList>
            <person name="Simon S."/>
            <person name="Breeschoten T."/>
            <person name="Jansen H.J."/>
            <person name="Dirks R.P."/>
            <person name="Schranz M.E."/>
            <person name="Ros V.I.D."/>
        </authorList>
    </citation>
    <scope>NUCLEOTIDE SEQUENCE</scope>
    <source>
        <strain evidence="2">TB_SE_WUR_2020</strain>
    </source>
</reference>
<dbReference type="Gene3D" id="6.20.250.70">
    <property type="match status" value="1"/>
</dbReference>
<gene>
    <name evidence="2" type="ORF">HF086_016270</name>
</gene>
<feature type="compositionally biased region" description="Basic and acidic residues" evidence="1">
    <location>
        <begin position="56"/>
        <end position="67"/>
    </location>
</feature>
<name>A0A922SP98_SPOEX</name>
<evidence type="ECO:0000313" key="2">
    <source>
        <dbReference type="EMBL" id="KAH9644776.1"/>
    </source>
</evidence>
<feature type="region of interest" description="Disordered" evidence="1">
    <location>
        <begin position="457"/>
        <end position="533"/>
    </location>
</feature>
<dbReference type="Pfam" id="PF08208">
    <property type="entry name" value="RNA_polI_A34"/>
    <property type="match status" value="1"/>
</dbReference>
<accession>A0A922SP98</accession>
<dbReference type="GO" id="GO:0006360">
    <property type="term" value="P:transcription by RNA polymerase I"/>
    <property type="evidence" value="ECO:0007669"/>
    <property type="project" value="InterPro"/>
</dbReference>
<organism evidence="2 3">
    <name type="scientific">Spodoptera exigua</name>
    <name type="common">Beet armyworm</name>
    <name type="synonym">Noctua fulgens</name>
    <dbReference type="NCBI Taxonomy" id="7107"/>
    <lineage>
        <taxon>Eukaryota</taxon>
        <taxon>Metazoa</taxon>
        <taxon>Ecdysozoa</taxon>
        <taxon>Arthropoda</taxon>
        <taxon>Hexapoda</taxon>
        <taxon>Insecta</taxon>
        <taxon>Pterygota</taxon>
        <taxon>Neoptera</taxon>
        <taxon>Endopterygota</taxon>
        <taxon>Lepidoptera</taxon>
        <taxon>Glossata</taxon>
        <taxon>Ditrysia</taxon>
        <taxon>Noctuoidea</taxon>
        <taxon>Noctuidae</taxon>
        <taxon>Amphipyrinae</taxon>
        <taxon>Spodoptera</taxon>
    </lineage>
</organism>
<evidence type="ECO:0000256" key="1">
    <source>
        <dbReference type="SAM" id="MobiDB-lite"/>
    </source>
</evidence>
<evidence type="ECO:0000313" key="3">
    <source>
        <dbReference type="Proteomes" id="UP000814243"/>
    </source>
</evidence>
<dbReference type="AlphaFoldDB" id="A0A922SP98"/>
<feature type="compositionally biased region" description="Polar residues" evidence="1">
    <location>
        <begin position="1"/>
        <end position="11"/>
    </location>
</feature>
<dbReference type="EMBL" id="JACEFF010000063">
    <property type="protein sequence ID" value="KAH9644776.1"/>
    <property type="molecule type" value="Genomic_DNA"/>
</dbReference>
<feature type="compositionally biased region" description="Low complexity" evidence="1">
    <location>
        <begin position="12"/>
        <end position="23"/>
    </location>
</feature>